<reference evidence="1 2" key="1">
    <citation type="journal article" date="2021" name="Sci. Rep.">
        <title>The distribution of antibiotic resistance genes in chicken gut microbiota commensals.</title>
        <authorList>
            <person name="Juricova H."/>
            <person name="Matiasovicova J."/>
            <person name="Kubasova T."/>
            <person name="Cejkova D."/>
            <person name="Rychlik I."/>
        </authorList>
    </citation>
    <scope>NUCLEOTIDE SEQUENCE [LARGE SCALE GENOMIC DNA]</scope>
    <source>
        <strain evidence="1 2">An819</strain>
    </source>
</reference>
<name>A0A938WG21_9BACT</name>
<proteinExistence type="predicted"/>
<dbReference type="InterPro" id="IPR024747">
    <property type="entry name" value="Pyridox_Oxase-rel"/>
</dbReference>
<dbReference type="InterPro" id="IPR012349">
    <property type="entry name" value="Split_barrel_FMN-bd"/>
</dbReference>
<accession>A0A938WG21</accession>
<comment type="caution">
    <text evidence="1">The sequence shown here is derived from an EMBL/GenBank/DDBJ whole genome shotgun (WGS) entry which is preliminary data.</text>
</comment>
<evidence type="ECO:0000313" key="2">
    <source>
        <dbReference type="Proteomes" id="UP000764045"/>
    </source>
</evidence>
<dbReference type="AlphaFoldDB" id="A0A938WG21"/>
<organism evidence="1 2">
    <name type="scientific">Marseilla massiliensis</name>
    <dbReference type="NCBI Taxonomy" id="1841864"/>
    <lineage>
        <taxon>Bacteria</taxon>
        <taxon>Pseudomonadati</taxon>
        <taxon>Bacteroidota</taxon>
        <taxon>Bacteroidia</taxon>
        <taxon>Bacteroidales</taxon>
        <taxon>Prevotellaceae</taxon>
        <taxon>Marseilla</taxon>
    </lineage>
</organism>
<dbReference type="PANTHER" id="PTHR34071">
    <property type="entry name" value="5-NITROIMIDAZOLE ANTIBIOTICS RESISTANCE PROTEIN, NIMA-FAMILY-RELATED PROTEIN-RELATED"/>
    <property type="match status" value="1"/>
</dbReference>
<dbReference type="Pfam" id="PF12900">
    <property type="entry name" value="Pyridox_ox_2"/>
    <property type="match status" value="1"/>
</dbReference>
<dbReference type="Proteomes" id="UP000764045">
    <property type="component" value="Unassembled WGS sequence"/>
</dbReference>
<dbReference type="RefSeq" id="WP_205106953.1">
    <property type="nucleotide sequence ID" value="NZ_JACJJL010000001.1"/>
</dbReference>
<dbReference type="PANTHER" id="PTHR34071:SF2">
    <property type="entry name" value="FLAVIN-NUCLEOTIDE-BINDING PROTEIN"/>
    <property type="match status" value="1"/>
</dbReference>
<keyword evidence="2" id="KW-1185">Reference proteome</keyword>
<dbReference type="Gene3D" id="2.30.110.10">
    <property type="entry name" value="Electron Transport, Fmn-binding Protein, Chain A"/>
    <property type="match status" value="1"/>
</dbReference>
<protein>
    <submittedName>
        <fullName evidence="1">Pyridoxamine 5'-phosphate oxidase family protein</fullName>
    </submittedName>
</protein>
<evidence type="ECO:0000313" key="1">
    <source>
        <dbReference type="EMBL" id="MBM6660316.1"/>
    </source>
</evidence>
<gene>
    <name evidence="1" type="ORF">H6B30_00855</name>
</gene>
<sequence length="168" mass="18296">MDIQNYCNDGVRRRDRLLDAGRAAELLRTGEYAVLSMVENRGGTPAGYGIPVSFVWDGGASVYIHCAPEGHKLGCLDASPGATLCVVGATRVVPRGFTTEYESVLLRGTVSRRLDEGERMEALRMIVGKYSPGHEEVGMRYAAASFHRTEVLRFTIESASGKCKRVAP</sequence>
<dbReference type="EMBL" id="JACJJL010000001">
    <property type="protein sequence ID" value="MBM6660316.1"/>
    <property type="molecule type" value="Genomic_DNA"/>
</dbReference>
<dbReference type="SUPFAM" id="SSF50475">
    <property type="entry name" value="FMN-binding split barrel"/>
    <property type="match status" value="1"/>
</dbReference>